<keyword evidence="3" id="KW-1185">Reference proteome</keyword>
<proteinExistence type="predicted"/>
<reference evidence="2 3" key="1">
    <citation type="journal article" date="2018" name="Sci. Rep.">
        <title>Genomic signatures of local adaptation to the degree of environmental predictability in rotifers.</title>
        <authorList>
            <person name="Franch-Gras L."/>
            <person name="Hahn C."/>
            <person name="Garcia-Roger E.M."/>
            <person name="Carmona M.J."/>
            <person name="Serra M."/>
            <person name="Gomez A."/>
        </authorList>
    </citation>
    <scope>NUCLEOTIDE SEQUENCE [LARGE SCALE GENOMIC DNA]</scope>
    <source>
        <strain evidence="2">HYR1</strain>
    </source>
</reference>
<gene>
    <name evidence="2" type="ORF">BpHYR1_002669</name>
</gene>
<sequence>MSLPMTSESALLLSPGSKRKNEEGRNTSHVWQHMKKNPYSKVYAESTNTRVLANHLKVEHNVLKPSFEDVDSEFENITILKSFEYQNNHESPICL</sequence>
<evidence type="ECO:0000256" key="1">
    <source>
        <dbReference type="SAM" id="MobiDB-lite"/>
    </source>
</evidence>
<name>A0A3M7RM65_BRAPC</name>
<accession>A0A3M7RM65</accession>
<dbReference type="OrthoDB" id="10184347at2759"/>
<evidence type="ECO:0000313" key="3">
    <source>
        <dbReference type="Proteomes" id="UP000276133"/>
    </source>
</evidence>
<protein>
    <submittedName>
        <fullName evidence="2">Uncharacterized protein</fullName>
    </submittedName>
</protein>
<dbReference type="EMBL" id="REGN01003090">
    <property type="protein sequence ID" value="RNA24621.1"/>
    <property type="molecule type" value="Genomic_DNA"/>
</dbReference>
<dbReference type="AlphaFoldDB" id="A0A3M7RM65"/>
<organism evidence="2 3">
    <name type="scientific">Brachionus plicatilis</name>
    <name type="common">Marine rotifer</name>
    <name type="synonym">Brachionus muelleri</name>
    <dbReference type="NCBI Taxonomy" id="10195"/>
    <lineage>
        <taxon>Eukaryota</taxon>
        <taxon>Metazoa</taxon>
        <taxon>Spiralia</taxon>
        <taxon>Gnathifera</taxon>
        <taxon>Rotifera</taxon>
        <taxon>Eurotatoria</taxon>
        <taxon>Monogononta</taxon>
        <taxon>Pseudotrocha</taxon>
        <taxon>Ploima</taxon>
        <taxon>Brachionidae</taxon>
        <taxon>Brachionus</taxon>
    </lineage>
</organism>
<evidence type="ECO:0000313" key="2">
    <source>
        <dbReference type="EMBL" id="RNA24621.1"/>
    </source>
</evidence>
<comment type="caution">
    <text evidence="2">The sequence shown here is derived from an EMBL/GenBank/DDBJ whole genome shotgun (WGS) entry which is preliminary data.</text>
</comment>
<dbReference type="Proteomes" id="UP000276133">
    <property type="component" value="Unassembled WGS sequence"/>
</dbReference>
<feature type="region of interest" description="Disordered" evidence="1">
    <location>
        <begin position="1"/>
        <end position="32"/>
    </location>
</feature>